<feature type="region of interest" description="Disordered" evidence="1">
    <location>
        <begin position="1"/>
        <end position="67"/>
    </location>
</feature>
<feature type="compositionally biased region" description="Gly residues" evidence="1">
    <location>
        <begin position="26"/>
        <end position="38"/>
    </location>
</feature>
<dbReference type="EMBL" id="MNPL01029367">
    <property type="protein sequence ID" value="OQR67272.1"/>
    <property type="molecule type" value="Genomic_DNA"/>
</dbReference>
<sequence>MDLLEDELDEEFLSTQKISQKRPGKSDGGQRGPTGGGRCVASERCSPEDADTDDPASAHRQPPHRRDRMLEQVLIVCPILARAGHTPNVRVMRAPSEICPTICLREREKPDPELLRSFLRRRSTPSGEASFFRNDVGHFPPQRRTNRPSSHRREIALLCSRSTVALLSSLGVLFRWQKFQSGVVCNADQGLERPQPMNSLVGILRHGFVGPSGPKCSSGTFPEDGFWLCDVFSS</sequence>
<name>A0A1V9X203_9ACAR</name>
<proteinExistence type="predicted"/>
<dbReference type="AlphaFoldDB" id="A0A1V9X203"/>
<evidence type="ECO:0000256" key="1">
    <source>
        <dbReference type="SAM" id="MobiDB-lite"/>
    </source>
</evidence>
<protein>
    <submittedName>
        <fullName evidence="2">Uncharacterized protein</fullName>
    </submittedName>
</protein>
<reference evidence="2 3" key="1">
    <citation type="journal article" date="2017" name="Gigascience">
        <title>Draft genome of the honey bee ectoparasitic mite, Tropilaelaps mercedesae, is shaped by the parasitic life history.</title>
        <authorList>
            <person name="Dong X."/>
            <person name="Armstrong S.D."/>
            <person name="Xia D."/>
            <person name="Makepeace B.L."/>
            <person name="Darby A.C."/>
            <person name="Kadowaki T."/>
        </authorList>
    </citation>
    <scope>NUCLEOTIDE SEQUENCE [LARGE SCALE GENOMIC DNA]</scope>
    <source>
        <strain evidence="2">Wuxi-XJTLU</strain>
    </source>
</reference>
<evidence type="ECO:0000313" key="3">
    <source>
        <dbReference type="Proteomes" id="UP000192247"/>
    </source>
</evidence>
<comment type="caution">
    <text evidence="2">The sequence shown here is derived from an EMBL/GenBank/DDBJ whole genome shotgun (WGS) entry which is preliminary data.</text>
</comment>
<evidence type="ECO:0000313" key="2">
    <source>
        <dbReference type="EMBL" id="OQR67272.1"/>
    </source>
</evidence>
<dbReference type="Proteomes" id="UP000192247">
    <property type="component" value="Unassembled WGS sequence"/>
</dbReference>
<accession>A0A1V9X203</accession>
<gene>
    <name evidence="2" type="ORF">BIW11_04805</name>
</gene>
<organism evidence="2 3">
    <name type="scientific">Tropilaelaps mercedesae</name>
    <dbReference type="NCBI Taxonomy" id="418985"/>
    <lineage>
        <taxon>Eukaryota</taxon>
        <taxon>Metazoa</taxon>
        <taxon>Ecdysozoa</taxon>
        <taxon>Arthropoda</taxon>
        <taxon>Chelicerata</taxon>
        <taxon>Arachnida</taxon>
        <taxon>Acari</taxon>
        <taxon>Parasitiformes</taxon>
        <taxon>Mesostigmata</taxon>
        <taxon>Gamasina</taxon>
        <taxon>Dermanyssoidea</taxon>
        <taxon>Laelapidae</taxon>
        <taxon>Tropilaelaps</taxon>
    </lineage>
</organism>
<dbReference type="InParanoid" id="A0A1V9X203"/>
<feature type="compositionally biased region" description="Acidic residues" evidence="1">
    <location>
        <begin position="1"/>
        <end position="12"/>
    </location>
</feature>
<keyword evidence="3" id="KW-1185">Reference proteome</keyword>